<dbReference type="InterPro" id="IPR008545">
    <property type="entry name" value="Web"/>
</dbReference>
<gene>
    <name evidence="5" type="ORF">GOP47_0016558</name>
</gene>
<keyword evidence="6" id="KW-1185">Reference proteome</keyword>
<feature type="coiled-coil region" evidence="2">
    <location>
        <begin position="363"/>
        <end position="411"/>
    </location>
</feature>
<keyword evidence="2" id="KW-0175">Coiled coil</keyword>
<feature type="coiled-coil region" evidence="2">
    <location>
        <begin position="447"/>
        <end position="509"/>
    </location>
</feature>
<dbReference type="OrthoDB" id="1933125at2759"/>
<evidence type="ECO:0000256" key="1">
    <source>
        <dbReference type="ARBA" id="ARBA00005485"/>
    </source>
</evidence>
<comment type="similarity">
    <text evidence="1">Belongs to the WEB family.</text>
</comment>
<feature type="coiled-coil region" evidence="2">
    <location>
        <begin position="294"/>
        <end position="330"/>
    </location>
</feature>
<dbReference type="Pfam" id="PF05701">
    <property type="entry name" value="WEMBL"/>
    <property type="match status" value="1"/>
</dbReference>
<proteinExistence type="inferred from homology"/>
<evidence type="ECO:0000256" key="3">
    <source>
        <dbReference type="SAM" id="MobiDB-lite"/>
    </source>
</evidence>
<dbReference type="GO" id="GO:0009903">
    <property type="term" value="P:chloroplast avoidance movement"/>
    <property type="evidence" value="ECO:0007669"/>
    <property type="project" value="TreeGrafter"/>
</dbReference>
<protein>
    <submittedName>
        <fullName evidence="5">Uncharacterized protein</fullName>
    </submittedName>
</protein>
<dbReference type="PANTHER" id="PTHR32054">
    <property type="entry name" value="HEAVY CHAIN, PUTATIVE, EXPRESSED-RELATED-RELATED"/>
    <property type="match status" value="1"/>
</dbReference>
<feature type="region of interest" description="Disordered" evidence="3">
    <location>
        <begin position="622"/>
        <end position="643"/>
    </location>
</feature>
<feature type="region of interest" description="Disordered" evidence="3">
    <location>
        <begin position="667"/>
        <end position="705"/>
    </location>
</feature>
<evidence type="ECO:0000256" key="4">
    <source>
        <dbReference type="SAM" id="SignalP"/>
    </source>
</evidence>
<feature type="signal peptide" evidence="4">
    <location>
        <begin position="1"/>
        <end position="23"/>
    </location>
</feature>
<organism evidence="5 6">
    <name type="scientific">Adiantum capillus-veneris</name>
    <name type="common">Maidenhair fern</name>
    <dbReference type="NCBI Taxonomy" id="13818"/>
    <lineage>
        <taxon>Eukaryota</taxon>
        <taxon>Viridiplantae</taxon>
        <taxon>Streptophyta</taxon>
        <taxon>Embryophyta</taxon>
        <taxon>Tracheophyta</taxon>
        <taxon>Polypodiopsida</taxon>
        <taxon>Polypodiidae</taxon>
        <taxon>Polypodiales</taxon>
        <taxon>Pteridineae</taxon>
        <taxon>Pteridaceae</taxon>
        <taxon>Vittarioideae</taxon>
        <taxon>Adiantum</taxon>
    </lineage>
</organism>
<name>A0A9D4ZAE4_ADICA</name>
<evidence type="ECO:0000313" key="6">
    <source>
        <dbReference type="Proteomes" id="UP000886520"/>
    </source>
</evidence>
<feature type="compositionally biased region" description="Basic and acidic residues" evidence="3">
    <location>
        <begin position="622"/>
        <end position="632"/>
    </location>
</feature>
<sequence length="705" mass="76750">MNTRKSVQFGILDLLVTHLGALGTCTGFGRARPGIRKLKGGVSARESSSSRFIVMGDKVVTPPLKEERAEIDTSLPFASVRAAVSLFGEKVDSQRPKFPERRVVRDVDVQHELVKVREQLASAEKRKERALHELADAKKTLELMTEKSKERVDPVNIVKEEEAGDTDTKDKLEQVATQEEEKHVVWETQSKAPDEEFKTAQMTLESLKQKLANVKAELLVAEKERETYLKQKDETLSSQEANAHKAESLSKELAELNESFVLLKLACIEANRDKVALLQAKQADETSEVGSGGLELANEELKKAELEHKLAAATVELGELQAELANAKQGEASAIKEAASALEVVTSELERTRLSEESAASSLQSFSAELEEAKAKLTQELDNVSSLAAILESLKKESEMVNAELRSVREREANATAAASVLTVELARLRAELPGAEAAEAKAVESISGLSQAFEQVKAEAAEAKSEAEALQNEAAKIRSEADEAKAAKEQAESILQTALQEAQAAKEAEAAAVIRVKALSMKTYASRASEVEPGAEIAISKDEYDALKRKVQEAEELANMRVAAAMAQVEAVRASEQEILHKVTIASEDMESIKSAIKQALQRAEMAEAAKSAVENEMKRLREREQKRKETPTASQQLYVRSVNDGGQSVTVSKLPEPIRNAASLLAEEGLKPHNKADNLKKKPLLGSLGSYLSKRSSFSGKSA</sequence>
<dbReference type="GO" id="GO:0005829">
    <property type="term" value="C:cytosol"/>
    <property type="evidence" value="ECO:0007669"/>
    <property type="project" value="TreeGrafter"/>
</dbReference>
<dbReference type="AlphaFoldDB" id="A0A9D4ZAE4"/>
<feature type="coiled-coil region" evidence="2">
    <location>
        <begin position="197"/>
        <end position="231"/>
    </location>
</feature>
<accession>A0A9D4ZAE4</accession>
<feature type="compositionally biased region" description="Low complexity" evidence="3">
    <location>
        <begin position="686"/>
        <end position="705"/>
    </location>
</feature>
<dbReference type="EMBL" id="JABFUD020000016">
    <property type="protein sequence ID" value="KAI5068213.1"/>
    <property type="molecule type" value="Genomic_DNA"/>
</dbReference>
<feature type="compositionally biased region" description="Basic and acidic residues" evidence="3">
    <location>
        <begin position="670"/>
        <end position="682"/>
    </location>
</feature>
<evidence type="ECO:0000313" key="5">
    <source>
        <dbReference type="EMBL" id="KAI5068213.1"/>
    </source>
</evidence>
<feature type="compositionally biased region" description="Polar residues" evidence="3">
    <location>
        <begin position="633"/>
        <end position="643"/>
    </location>
</feature>
<feature type="coiled-coil region" evidence="2">
    <location>
        <begin position="113"/>
        <end position="147"/>
    </location>
</feature>
<comment type="caution">
    <text evidence="5">The sequence shown here is derived from an EMBL/GenBank/DDBJ whole genome shotgun (WGS) entry which is preliminary data.</text>
</comment>
<dbReference type="Proteomes" id="UP000886520">
    <property type="component" value="Chromosome 16"/>
</dbReference>
<keyword evidence="4" id="KW-0732">Signal</keyword>
<dbReference type="PANTHER" id="PTHR32054:SF31">
    <property type="entry name" value="PROTEIN WEAK CHLOROPLAST MOVEMENT UNDER BLUE LIGHT 1"/>
    <property type="match status" value="1"/>
</dbReference>
<dbReference type="GO" id="GO:0009904">
    <property type="term" value="P:chloroplast accumulation movement"/>
    <property type="evidence" value="ECO:0007669"/>
    <property type="project" value="TreeGrafter"/>
</dbReference>
<feature type="chain" id="PRO_5039314362" evidence="4">
    <location>
        <begin position="24"/>
        <end position="705"/>
    </location>
</feature>
<reference evidence="5" key="1">
    <citation type="submission" date="2021-01" db="EMBL/GenBank/DDBJ databases">
        <title>Adiantum capillus-veneris genome.</title>
        <authorList>
            <person name="Fang Y."/>
            <person name="Liao Q."/>
        </authorList>
    </citation>
    <scope>NUCLEOTIDE SEQUENCE</scope>
    <source>
        <strain evidence="5">H3</strain>
        <tissue evidence="5">Leaf</tissue>
    </source>
</reference>
<evidence type="ECO:0000256" key="2">
    <source>
        <dbReference type="SAM" id="Coils"/>
    </source>
</evidence>